<dbReference type="PANTHER" id="PTHR43791:SF19">
    <property type="entry name" value="TRANSPORTER, PUTATIVE (AFU_ORTHOLOGUE AFUA_1G01812)-RELATED"/>
    <property type="match status" value="1"/>
</dbReference>
<keyword evidence="2" id="KW-0813">Transport</keyword>
<organism evidence="8 9">
    <name type="scientific">Rhizopus stolonifer</name>
    <name type="common">Rhizopus nigricans</name>
    <dbReference type="NCBI Taxonomy" id="4846"/>
    <lineage>
        <taxon>Eukaryota</taxon>
        <taxon>Fungi</taxon>
        <taxon>Fungi incertae sedis</taxon>
        <taxon>Mucoromycota</taxon>
        <taxon>Mucoromycotina</taxon>
        <taxon>Mucoromycetes</taxon>
        <taxon>Mucorales</taxon>
        <taxon>Mucorineae</taxon>
        <taxon>Rhizopodaceae</taxon>
        <taxon>Rhizopus</taxon>
    </lineage>
</organism>
<gene>
    <name evidence="8" type="ORF">CU098_011396</name>
</gene>
<dbReference type="EMBL" id="PJQM01002221">
    <property type="protein sequence ID" value="RCH97123.1"/>
    <property type="molecule type" value="Genomic_DNA"/>
</dbReference>
<dbReference type="Proteomes" id="UP000253551">
    <property type="component" value="Unassembled WGS sequence"/>
</dbReference>
<dbReference type="InterPro" id="IPR011701">
    <property type="entry name" value="MFS"/>
</dbReference>
<keyword evidence="5 6" id="KW-0472">Membrane</keyword>
<evidence type="ECO:0000256" key="2">
    <source>
        <dbReference type="ARBA" id="ARBA00022448"/>
    </source>
</evidence>
<reference evidence="8 9" key="1">
    <citation type="journal article" date="2018" name="G3 (Bethesda)">
        <title>Phylogenetic and Phylogenomic Definition of Rhizopus Species.</title>
        <authorList>
            <person name="Gryganskyi A.P."/>
            <person name="Golan J."/>
            <person name="Dolatabadi S."/>
            <person name="Mondo S."/>
            <person name="Robb S."/>
            <person name="Idnurm A."/>
            <person name="Muszewska A."/>
            <person name="Steczkiewicz K."/>
            <person name="Masonjones S."/>
            <person name="Liao H.L."/>
            <person name="Gajdeczka M.T."/>
            <person name="Anike F."/>
            <person name="Vuek A."/>
            <person name="Anishchenko I.M."/>
            <person name="Voigt K."/>
            <person name="de Hoog G.S."/>
            <person name="Smith M.E."/>
            <person name="Heitman J."/>
            <person name="Vilgalys R."/>
            <person name="Stajich J.E."/>
        </authorList>
    </citation>
    <scope>NUCLEOTIDE SEQUENCE [LARGE SCALE GENOMIC DNA]</scope>
    <source>
        <strain evidence="8 9">LSU 92-RS-03</strain>
    </source>
</reference>
<dbReference type="AlphaFoldDB" id="A0A367K4I4"/>
<dbReference type="PROSITE" id="PS50850">
    <property type="entry name" value="MFS"/>
    <property type="match status" value="1"/>
</dbReference>
<dbReference type="OrthoDB" id="2985014at2759"/>
<protein>
    <recommendedName>
        <fullName evidence="7">Major facilitator superfamily (MFS) profile domain-containing protein</fullName>
    </recommendedName>
</protein>
<keyword evidence="3 6" id="KW-0812">Transmembrane</keyword>
<accession>A0A367K4I4</accession>
<dbReference type="Gene3D" id="1.20.1250.20">
    <property type="entry name" value="MFS general substrate transporter like domains"/>
    <property type="match status" value="1"/>
</dbReference>
<dbReference type="InterPro" id="IPR020846">
    <property type="entry name" value="MFS_dom"/>
</dbReference>
<dbReference type="GO" id="GO:0016020">
    <property type="term" value="C:membrane"/>
    <property type="evidence" value="ECO:0007669"/>
    <property type="project" value="UniProtKB-SubCell"/>
</dbReference>
<comment type="subcellular location">
    <subcellularLocation>
        <location evidence="1">Membrane</location>
        <topology evidence="1">Multi-pass membrane protein</topology>
    </subcellularLocation>
</comment>
<evidence type="ECO:0000256" key="1">
    <source>
        <dbReference type="ARBA" id="ARBA00004141"/>
    </source>
</evidence>
<evidence type="ECO:0000256" key="4">
    <source>
        <dbReference type="ARBA" id="ARBA00022989"/>
    </source>
</evidence>
<evidence type="ECO:0000313" key="9">
    <source>
        <dbReference type="Proteomes" id="UP000253551"/>
    </source>
</evidence>
<comment type="caution">
    <text evidence="8">The sequence shown here is derived from an EMBL/GenBank/DDBJ whole genome shotgun (WGS) entry which is preliminary data.</text>
</comment>
<sequence length="195" mass="21658">MKDTKADFTETEHSYDKHELVVEYNDVERSLDSETDASFVPPTAEELKAVIWKLDLRIIPFLGLLYLCSFLDRVNIGNAKLAGIVTDLHINPSDYNLALSIFFVGYIIFEVPSNMILKRIGPSKWIPIVMISWGTVMAAMAACSSTAGLLAARFFLGITEAGLFPGVIFYLTLWYTRGEQATRVALFFACSTLAG</sequence>
<feature type="domain" description="Major facilitator superfamily (MFS) profile" evidence="7">
    <location>
        <begin position="58"/>
        <end position="195"/>
    </location>
</feature>
<dbReference type="PANTHER" id="PTHR43791">
    <property type="entry name" value="PERMEASE-RELATED"/>
    <property type="match status" value="1"/>
</dbReference>
<dbReference type="STRING" id="4846.A0A367K4I4"/>
<dbReference type="InterPro" id="IPR036259">
    <property type="entry name" value="MFS_trans_sf"/>
</dbReference>
<keyword evidence="4 6" id="KW-1133">Transmembrane helix</keyword>
<name>A0A367K4I4_RHIST</name>
<dbReference type="SUPFAM" id="SSF103473">
    <property type="entry name" value="MFS general substrate transporter"/>
    <property type="match status" value="1"/>
</dbReference>
<evidence type="ECO:0000256" key="3">
    <source>
        <dbReference type="ARBA" id="ARBA00022692"/>
    </source>
</evidence>
<evidence type="ECO:0000313" key="8">
    <source>
        <dbReference type="EMBL" id="RCH97123.1"/>
    </source>
</evidence>
<keyword evidence="9" id="KW-1185">Reference proteome</keyword>
<feature type="non-terminal residue" evidence="8">
    <location>
        <position position="195"/>
    </location>
</feature>
<feature type="transmembrane region" description="Helical" evidence="6">
    <location>
        <begin position="96"/>
        <end position="113"/>
    </location>
</feature>
<dbReference type="FunFam" id="1.20.1250.20:FF:000018">
    <property type="entry name" value="MFS transporter permease"/>
    <property type="match status" value="1"/>
</dbReference>
<evidence type="ECO:0000256" key="5">
    <source>
        <dbReference type="ARBA" id="ARBA00023136"/>
    </source>
</evidence>
<evidence type="ECO:0000256" key="6">
    <source>
        <dbReference type="SAM" id="Phobius"/>
    </source>
</evidence>
<proteinExistence type="predicted"/>
<feature type="transmembrane region" description="Helical" evidence="6">
    <location>
        <begin position="154"/>
        <end position="175"/>
    </location>
</feature>
<dbReference type="Pfam" id="PF07690">
    <property type="entry name" value="MFS_1"/>
    <property type="match status" value="1"/>
</dbReference>
<evidence type="ECO:0000259" key="7">
    <source>
        <dbReference type="PROSITE" id="PS50850"/>
    </source>
</evidence>
<feature type="transmembrane region" description="Helical" evidence="6">
    <location>
        <begin position="125"/>
        <end position="148"/>
    </location>
</feature>
<dbReference type="GO" id="GO:0022857">
    <property type="term" value="F:transmembrane transporter activity"/>
    <property type="evidence" value="ECO:0007669"/>
    <property type="project" value="InterPro"/>
</dbReference>